<evidence type="ECO:0000256" key="1">
    <source>
        <dbReference type="SAM" id="Phobius"/>
    </source>
</evidence>
<keyword evidence="1" id="KW-0812">Transmembrane</keyword>
<dbReference type="InterPro" id="IPR007813">
    <property type="entry name" value="PilN"/>
</dbReference>
<protein>
    <submittedName>
        <fullName evidence="2">Fimbrial assembly protein (PilN)</fullName>
    </submittedName>
</protein>
<dbReference type="AlphaFoldDB" id="A0A1G9M7Y1"/>
<dbReference type="OrthoDB" id="1634262at2"/>
<organism evidence="2 3">
    <name type="scientific">Dendrosporobacter quercicolus</name>
    <dbReference type="NCBI Taxonomy" id="146817"/>
    <lineage>
        <taxon>Bacteria</taxon>
        <taxon>Bacillati</taxon>
        <taxon>Bacillota</taxon>
        <taxon>Negativicutes</taxon>
        <taxon>Selenomonadales</taxon>
        <taxon>Sporomusaceae</taxon>
        <taxon>Dendrosporobacter</taxon>
    </lineage>
</organism>
<dbReference type="RefSeq" id="WP_092068116.1">
    <property type="nucleotide sequence ID" value="NZ_FNHB01000001.1"/>
</dbReference>
<gene>
    <name evidence="2" type="ORF">SAMN04488502_101602</name>
</gene>
<sequence length="186" mass="20610">MAIRINLLPQADRPSTLPVAKMIAGVVISGIFLCAVAFGYHAYVIWNLTNELTVARNQHQSLRPVELNMNAAAEKRQYISQREAALSNIAQERRPWEMVFSHLAAIAPPRLWFTYAGVDYQEKARPMGIKISGIAEKYRDVAAFLNTLEENSIFGDPVLTAAEVNSGGKVPAAKFEITVNLKGLRK</sequence>
<dbReference type="STRING" id="146817.SAMN04488502_101602"/>
<evidence type="ECO:0000313" key="2">
    <source>
        <dbReference type="EMBL" id="SDL70213.1"/>
    </source>
</evidence>
<feature type="transmembrane region" description="Helical" evidence="1">
    <location>
        <begin position="22"/>
        <end position="46"/>
    </location>
</feature>
<dbReference type="Pfam" id="PF05137">
    <property type="entry name" value="PilN"/>
    <property type="match status" value="1"/>
</dbReference>
<keyword evidence="3" id="KW-1185">Reference proteome</keyword>
<keyword evidence="1" id="KW-0472">Membrane</keyword>
<evidence type="ECO:0000313" key="3">
    <source>
        <dbReference type="Proteomes" id="UP000214880"/>
    </source>
</evidence>
<dbReference type="InterPro" id="IPR052534">
    <property type="entry name" value="Extracell_DNA_Util/SecSys_Comp"/>
</dbReference>
<keyword evidence="1" id="KW-1133">Transmembrane helix</keyword>
<accession>A0A1G9M7Y1</accession>
<name>A0A1G9M7Y1_9FIRM</name>
<dbReference type="EMBL" id="FNHB01000001">
    <property type="protein sequence ID" value="SDL70213.1"/>
    <property type="molecule type" value="Genomic_DNA"/>
</dbReference>
<dbReference type="Proteomes" id="UP000214880">
    <property type="component" value="Unassembled WGS sequence"/>
</dbReference>
<dbReference type="PANTHER" id="PTHR40278:SF1">
    <property type="entry name" value="DNA UTILIZATION PROTEIN HOFN"/>
    <property type="match status" value="1"/>
</dbReference>
<dbReference type="PANTHER" id="PTHR40278">
    <property type="entry name" value="DNA UTILIZATION PROTEIN HOFN"/>
    <property type="match status" value="1"/>
</dbReference>
<proteinExistence type="predicted"/>
<reference evidence="2 3" key="1">
    <citation type="submission" date="2016-10" db="EMBL/GenBank/DDBJ databases">
        <authorList>
            <person name="de Groot N.N."/>
        </authorList>
    </citation>
    <scope>NUCLEOTIDE SEQUENCE [LARGE SCALE GENOMIC DNA]</scope>
    <source>
        <strain evidence="2 3">DSM 1736</strain>
    </source>
</reference>